<dbReference type="GO" id="GO:0000160">
    <property type="term" value="P:phosphorelay signal transduction system"/>
    <property type="evidence" value="ECO:0007669"/>
    <property type="project" value="UniProtKB-KW"/>
</dbReference>
<evidence type="ECO:0000256" key="1">
    <source>
        <dbReference type="ARBA" id="ARBA00022553"/>
    </source>
</evidence>
<evidence type="ECO:0000256" key="3">
    <source>
        <dbReference type="PROSITE-ProRule" id="PRU00169"/>
    </source>
</evidence>
<dbReference type="EMBL" id="CP060636">
    <property type="protein sequence ID" value="QNM12349.1"/>
    <property type="molecule type" value="Genomic_DNA"/>
</dbReference>
<keyword evidence="2" id="KW-0902">Two-component regulatory system</keyword>
<dbReference type="SMART" id="SM00448">
    <property type="entry name" value="REC"/>
    <property type="match status" value="1"/>
</dbReference>
<dbReference type="Proteomes" id="UP000515856">
    <property type="component" value="Chromosome"/>
</dbReference>
<dbReference type="PANTHER" id="PTHR44591">
    <property type="entry name" value="STRESS RESPONSE REGULATOR PROTEIN 1"/>
    <property type="match status" value="1"/>
</dbReference>
<evidence type="ECO:0000259" key="4">
    <source>
        <dbReference type="PROSITE" id="PS50110"/>
    </source>
</evidence>
<evidence type="ECO:0000256" key="2">
    <source>
        <dbReference type="ARBA" id="ARBA00023012"/>
    </source>
</evidence>
<dbReference type="AlphaFoldDB" id="A0A7G9GNG7"/>
<name>A0A7G9GNG7_9FIRM</name>
<proteinExistence type="predicted"/>
<feature type="modified residue" description="4-aspartylphosphate" evidence="3">
    <location>
        <position position="54"/>
    </location>
</feature>
<dbReference type="RefSeq" id="WP_117453057.1">
    <property type="nucleotide sequence ID" value="NZ_CP060636.1"/>
</dbReference>
<sequence>MKEKIMVVDDALFMRKLISGMLKKHDYEDIIFAKDSVEALTQYQAHHPDVVLLDITLPNESGITVLNEILKLDENAKIIMCSAMGQEKVIADALRKGAKDFIVKPFQEERLIRTIASITEQ</sequence>
<dbReference type="PANTHER" id="PTHR44591:SF14">
    <property type="entry name" value="PROTEIN PILG"/>
    <property type="match status" value="1"/>
</dbReference>
<gene>
    <name evidence="5" type="ORF">H9Q80_19285</name>
</gene>
<dbReference type="SUPFAM" id="SSF52172">
    <property type="entry name" value="CheY-like"/>
    <property type="match status" value="1"/>
</dbReference>
<evidence type="ECO:0000313" key="6">
    <source>
        <dbReference type="Proteomes" id="UP000515856"/>
    </source>
</evidence>
<protein>
    <submittedName>
        <fullName evidence="5">Response regulator</fullName>
    </submittedName>
</protein>
<dbReference type="Pfam" id="PF00072">
    <property type="entry name" value="Response_reg"/>
    <property type="match status" value="1"/>
</dbReference>
<dbReference type="InterPro" id="IPR011006">
    <property type="entry name" value="CheY-like_superfamily"/>
</dbReference>
<dbReference type="KEGG" id="ehn:H9Q80_19285"/>
<dbReference type="PROSITE" id="PS50110">
    <property type="entry name" value="RESPONSE_REGULATORY"/>
    <property type="match status" value="1"/>
</dbReference>
<dbReference type="InterPro" id="IPR050595">
    <property type="entry name" value="Bact_response_regulator"/>
</dbReference>
<keyword evidence="1 3" id="KW-0597">Phosphoprotein</keyword>
<evidence type="ECO:0000313" key="5">
    <source>
        <dbReference type="EMBL" id="QNM12349.1"/>
    </source>
</evidence>
<feature type="domain" description="Response regulatory" evidence="4">
    <location>
        <begin position="4"/>
        <end position="119"/>
    </location>
</feature>
<dbReference type="Gene3D" id="3.40.50.2300">
    <property type="match status" value="1"/>
</dbReference>
<reference evidence="5 6" key="1">
    <citation type="submission" date="2020-08" db="EMBL/GenBank/DDBJ databases">
        <authorList>
            <person name="Liu C."/>
            <person name="Sun Q."/>
        </authorList>
    </citation>
    <scope>NUCLEOTIDE SEQUENCE [LARGE SCALE GENOMIC DNA]</scope>
    <source>
        <strain evidence="5 6">NSJ-61</strain>
    </source>
</reference>
<keyword evidence="6" id="KW-1185">Reference proteome</keyword>
<dbReference type="InterPro" id="IPR001789">
    <property type="entry name" value="Sig_transdc_resp-reg_receiver"/>
</dbReference>
<organism evidence="5 6">
    <name type="scientific">[Eubacterium] hominis</name>
    <dbReference type="NCBI Taxonomy" id="2764325"/>
    <lineage>
        <taxon>Bacteria</taxon>
        <taxon>Bacillati</taxon>
        <taxon>Bacillota</taxon>
        <taxon>Erysipelotrichia</taxon>
        <taxon>Erysipelotrichales</taxon>
        <taxon>Erysipelotrichaceae</taxon>
        <taxon>Amedibacillus</taxon>
    </lineage>
</organism>
<accession>A0A7G9GNG7</accession>